<evidence type="ECO:0000313" key="2">
    <source>
        <dbReference type="Proteomes" id="UP000791440"/>
    </source>
</evidence>
<sequence length="240" mass="27276">MSSEESDSDKTPPRKKALKYEQKFIDSWLQDKKFKGWLKKSAKGNKYFFCSACNCDRKCGIHELLRHKSSKKHVNNCKMLVKQPTLTSMFSSSSQNPKQAATKGEIKVACFIAEHNLSFNVASHLTKLIRAVCPDSKVAEKLFMSRTKAREIIVNVTGETAQKNLIENLRENNVSLLVDESTDKSTINHLALIVRTVDDNFQVEDRFLTLIPIEDGTATALHGKIIEYFTEKNKPYKTNM</sequence>
<evidence type="ECO:0008006" key="3">
    <source>
        <dbReference type="Google" id="ProtNLM"/>
    </source>
</evidence>
<dbReference type="EMBL" id="JH668338">
    <property type="protein sequence ID" value="KAG6446889.1"/>
    <property type="molecule type" value="Genomic_DNA"/>
</dbReference>
<dbReference type="PANTHER" id="PTHR37162">
    <property type="entry name" value="HAT FAMILY DIMERISATION DOMAINCONTAINING PROTEIN-RELATED"/>
    <property type="match status" value="1"/>
</dbReference>
<name>A0A921YXW1_MANSE</name>
<gene>
    <name evidence="1" type="ORF">O3G_MSEX004648</name>
</gene>
<dbReference type="PANTHER" id="PTHR37162:SF1">
    <property type="entry name" value="BED-TYPE DOMAIN-CONTAINING PROTEIN"/>
    <property type="match status" value="1"/>
</dbReference>
<dbReference type="AlphaFoldDB" id="A0A921YXW1"/>
<keyword evidence="2" id="KW-1185">Reference proteome</keyword>
<organism evidence="1 2">
    <name type="scientific">Manduca sexta</name>
    <name type="common">Tobacco hawkmoth</name>
    <name type="synonym">Tobacco hornworm</name>
    <dbReference type="NCBI Taxonomy" id="7130"/>
    <lineage>
        <taxon>Eukaryota</taxon>
        <taxon>Metazoa</taxon>
        <taxon>Ecdysozoa</taxon>
        <taxon>Arthropoda</taxon>
        <taxon>Hexapoda</taxon>
        <taxon>Insecta</taxon>
        <taxon>Pterygota</taxon>
        <taxon>Neoptera</taxon>
        <taxon>Endopterygota</taxon>
        <taxon>Lepidoptera</taxon>
        <taxon>Glossata</taxon>
        <taxon>Ditrysia</taxon>
        <taxon>Bombycoidea</taxon>
        <taxon>Sphingidae</taxon>
        <taxon>Sphinginae</taxon>
        <taxon>Sphingini</taxon>
        <taxon>Manduca</taxon>
    </lineage>
</organism>
<comment type="caution">
    <text evidence="1">The sequence shown here is derived from an EMBL/GenBank/DDBJ whole genome shotgun (WGS) entry which is preliminary data.</text>
</comment>
<evidence type="ECO:0000313" key="1">
    <source>
        <dbReference type="EMBL" id="KAG6446889.1"/>
    </source>
</evidence>
<reference evidence="1" key="2">
    <citation type="submission" date="2020-12" db="EMBL/GenBank/DDBJ databases">
        <authorList>
            <person name="Kanost M."/>
        </authorList>
    </citation>
    <scope>NUCLEOTIDE SEQUENCE</scope>
</reference>
<reference evidence="1" key="1">
    <citation type="journal article" date="2016" name="Insect Biochem. Mol. Biol.">
        <title>Multifaceted biological insights from a draft genome sequence of the tobacco hornworm moth, Manduca sexta.</title>
        <authorList>
            <person name="Kanost M.R."/>
            <person name="Arrese E.L."/>
            <person name="Cao X."/>
            <person name="Chen Y.R."/>
            <person name="Chellapilla S."/>
            <person name="Goldsmith M.R."/>
            <person name="Grosse-Wilde E."/>
            <person name="Heckel D.G."/>
            <person name="Herndon N."/>
            <person name="Jiang H."/>
            <person name="Papanicolaou A."/>
            <person name="Qu J."/>
            <person name="Soulages J.L."/>
            <person name="Vogel H."/>
            <person name="Walters J."/>
            <person name="Waterhouse R.M."/>
            <person name="Ahn S.J."/>
            <person name="Almeida F.C."/>
            <person name="An C."/>
            <person name="Aqrawi P."/>
            <person name="Bretschneider A."/>
            <person name="Bryant W.B."/>
            <person name="Bucks S."/>
            <person name="Chao H."/>
            <person name="Chevignon G."/>
            <person name="Christen J.M."/>
            <person name="Clarke D.F."/>
            <person name="Dittmer N.T."/>
            <person name="Ferguson L.C.F."/>
            <person name="Garavelou S."/>
            <person name="Gordon K.H.J."/>
            <person name="Gunaratna R.T."/>
            <person name="Han Y."/>
            <person name="Hauser F."/>
            <person name="He Y."/>
            <person name="Heidel-Fischer H."/>
            <person name="Hirsh A."/>
            <person name="Hu Y."/>
            <person name="Jiang H."/>
            <person name="Kalra D."/>
            <person name="Klinner C."/>
            <person name="Konig C."/>
            <person name="Kovar C."/>
            <person name="Kroll A.R."/>
            <person name="Kuwar S.S."/>
            <person name="Lee S.L."/>
            <person name="Lehman R."/>
            <person name="Li K."/>
            <person name="Li Z."/>
            <person name="Liang H."/>
            <person name="Lovelace S."/>
            <person name="Lu Z."/>
            <person name="Mansfield J.H."/>
            <person name="McCulloch K.J."/>
            <person name="Mathew T."/>
            <person name="Morton B."/>
            <person name="Muzny D.M."/>
            <person name="Neunemann D."/>
            <person name="Ongeri F."/>
            <person name="Pauchet Y."/>
            <person name="Pu L.L."/>
            <person name="Pyrousis I."/>
            <person name="Rao X.J."/>
            <person name="Redding A."/>
            <person name="Roesel C."/>
            <person name="Sanchez-Gracia A."/>
            <person name="Schaack S."/>
            <person name="Shukla A."/>
            <person name="Tetreau G."/>
            <person name="Wang Y."/>
            <person name="Xiong G.H."/>
            <person name="Traut W."/>
            <person name="Walsh T.K."/>
            <person name="Worley K.C."/>
            <person name="Wu D."/>
            <person name="Wu W."/>
            <person name="Wu Y.Q."/>
            <person name="Zhang X."/>
            <person name="Zou Z."/>
            <person name="Zucker H."/>
            <person name="Briscoe A.D."/>
            <person name="Burmester T."/>
            <person name="Clem R.J."/>
            <person name="Feyereisen R."/>
            <person name="Grimmelikhuijzen C.J.P."/>
            <person name="Hamodrakas S.J."/>
            <person name="Hansson B.S."/>
            <person name="Huguet E."/>
            <person name="Jermiin L.S."/>
            <person name="Lan Q."/>
            <person name="Lehman H.K."/>
            <person name="Lorenzen M."/>
            <person name="Merzendorfer H."/>
            <person name="Michalopoulos I."/>
            <person name="Morton D.B."/>
            <person name="Muthukrishnan S."/>
            <person name="Oakeshott J.G."/>
            <person name="Palmer W."/>
            <person name="Park Y."/>
            <person name="Passarelli A.L."/>
            <person name="Rozas J."/>
            <person name="Schwartz L.M."/>
            <person name="Smith W."/>
            <person name="Southgate A."/>
            <person name="Vilcinskas A."/>
            <person name="Vogt R."/>
            <person name="Wang P."/>
            <person name="Werren J."/>
            <person name="Yu X.Q."/>
            <person name="Zhou J.J."/>
            <person name="Brown S.J."/>
            <person name="Scherer S.E."/>
            <person name="Richards S."/>
            <person name="Blissard G.W."/>
        </authorList>
    </citation>
    <scope>NUCLEOTIDE SEQUENCE</scope>
</reference>
<proteinExistence type="predicted"/>
<accession>A0A921YXW1</accession>
<protein>
    <recommendedName>
        <fullName evidence="3">DUF4371 domain-containing protein</fullName>
    </recommendedName>
</protein>
<dbReference type="Proteomes" id="UP000791440">
    <property type="component" value="Unassembled WGS sequence"/>
</dbReference>